<gene>
    <name evidence="3" type="ORF">Pcinc_000441</name>
</gene>
<evidence type="ECO:0000313" key="4">
    <source>
        <dbReference type="Proteomes" id="UP001286313"/>
    </source>
</evidence>
<comment type="caution">
    <text evidence="3">The sequence shown here is derived from an EMBL/GenBank/DDBJ whole genome shotgun (WGS) entry which is preliminary data.</text>
</comment>
<dbReference type="InterPro" id="IPR009057">
    <property type="entry name" value="Homeodomain-like_sf"/>
</dbReference>
<dbReference type="EMBL" id="JAWQEG010000030">
    <property type="protein sequence ID" value="KAK3895826.1"/>
    <property type="molecule type" value="Genomic_DNA"/>
</dbReference>
<dbReference type="PANTHER" id="PTHR23022:SF135">
    <property type="entry name" value="SI:DKEY-77F5.3"/>
    <property type="match status" value="1"/>
</dbReference>
<name>A0AAE1GPL2_PETCI</name>
<dbReference type="SUPFAM" id="SSF46689">
    <property type="entry name" value="Homeodomain-like"/>
    <property type="match status" value="1"/>
</dbReference>
<organism evidence="3 4">
    <name type="scientific">Petrolisthes cinctipes</name>
    <name type="common">Flat porcelain crab</name>
    <dbReference type="NCBI Taxonomy" id="88211"/>
    <lineage>
        <taxon>Eukaryota</taxon>
        <taxon>Metazoa</taxon>
        <taxon>Ecdysozoa</taxon>
        <taxon>Arthropoda</taxon>
        <taxon>Crustacea</taxon>
        <taxon>Multicrustacea</taxon>
        <taxon>Malacostraca</taxon>
        <taxon>Eumalacostraca</taxon>
        <taxon>Eucarida</taxon>
        <taxon>Decapoda</taxon>
        <taxon>Pleocyemata</taxon>
        <taxon>Anomura</taxon>
        <taxon>Galatheoidea</taxon>
        <taxon>Porcellanidae</taxon>
        <taxon>Petrolisthes</taxon>
    </lineage>
</organism>
<dbReference type="InterPro" id="IPR038717">
    <property type="entry name" value="Tc1-like_DDE_dom"/>
</dbReference>
<proteinExistence type="predicted"/>
<dbReference type="PANTHER" id="PTHR23022">
    <property type="entry name" value="TRANSPOSABLE ELEMENT-RELATED"/>
    <property type="match status" value="1"/>
</dbReference>
<dbReference type="Pfam" id="PF13358">
    <property type="entry name" value="DDE_3"/>
    <property type="match status" value="1"/>
</dbReference>
<dbReference type="Proteomes" id="UP001286313">
    <property type="component" value="Unassembled WGS sequence"/>
</dbReference>
<dbReference type="AlphaFoldDB" id="A0AAE1GPL2"/>
<keyword evidence="4" id="KW-1185">Reference proteome</keyword>
<reference evidence="3" key="1">
    <citation type="submission" date="2023-10" db="EMBL/GenBank/DDBJ databases">
        <title>Genome assemblies of two species of porcelain crab, Petrolisthes cinctipes and Petrolisthes manimaculis (Anomura: Porcellanidae).</title>
        <authorList>
            <person name="Angst P."/>
        </authorList>
    </citation>
    <scope>NUCLEOTIDE SEQUENCE</scope>
    <source>
        <strain evidence="3">PB745_01</strain>
        <tissue evidence="3">Gill</tissue>
    </source>
</reference>
<protein>
    <recommendedName>
        <fullName evidence="2">Tc1-like transposase DDE domain-containing protein</fullName>
    </recommendedName>
</protein>
<dbReference type="Gene3D" id="3.30.420.10">
    <property type="entry name" value="Ribonuclease H-like superfamily/Ribonuclease H"/>
    <property type="match status" value="1"/>
</dbReference>
<dbReference type="InterPro" id="IPR052338">
    <property type="entry name" value="Transposase_5"/>
</dbReference>
<evidence type="ECO:0000313" key="3">
    <source>
        <dbReference type="EMBL" id="KAK3895826.1"/>
    </source>
</evidence>
<dbReference type="GO" id="GO:0005634">
    <property type="term" value="C:nucleus"/>
    <property type="evidence" value="ECO:0007669"/>
    <property type="project" value="UniProtKB-SubCell"/>
</dbReference>
<evidence type="ECO:0000256" key="1">
    <source>
        <dbReference type="ARBA" id="ARBA00004123"/>
    </source>
</evidence>
<feature type="domain" description="Tc1-like transposase DDE" evidence="2">
    <location>
        <begin position="136"/>
        <end position="283"/>
    </location>
</feature>
<dbReference type="InterPro" id="IPR036397">
    <property type="entry name" value="RNaseH_sf"/>
</dbReference>
<dbReference type="GO" id="GO:0003676">
    <property type="term" value="F:nucleic acid binding"/>
    <property type="evidence" value="ECO:0007669"/>
    <property type="project" value="InterPro"/>
</dbReference>
<comment type="subcellular location">
    <subcellularLocation>
        <location evidence="1">Nucleus</location>
    </subcellularLocation>
</comment>
<evidence type="ECO:0000259" key="2">
    <source>
        <dbReference type="Pfam" id="PF13358"/>
    </source>
</evidence>
<accession>A0AAE1GPL2</accession>
<sequence>MYRVPVVGSRQISEKTGVNERTVRQLVCNFKASGSTQVPSHKHGGGWTPKISKRSLNIIRRQLDDKPTLTARELKEQSPILLQNVHVRTNQKAIRKKLSYRKVTARKKPFVTDLQRKKRVTFAKKYSSWTLDDWRRVLWTDESTFCVSESKGKKVWRVRDSDPCNPKFTRKTVKHPASLMVWGEFSYGGAADLIIFPKGQTVTKDVYLHLLENKLAECFAATGSEVLQQDGAPAHTAKVVKQWLYTSEVECISDWPSSSPDNSPIENLWAIVKQKLTGEDTSTVSKLEVALRRVWSSISPSTHRKLVDTIPDHLLEVKKRKGYPIN</sequence>